<dbReference type="GO" id="GO:0005737">
    <property type="term" value="C:cytoplasm"/>
    <property type="evidence" value="ECO:0007669"/>
    <property type="project" value="InterPro"/>
</dbReference>
<comment type="similarity">
    <text evidence="1 4">Belongs to the transferase hexapeptide repeat family.</text>
</comment>
<evidence type="ECO:0000313" key="5">
    <source>
        <dbReference type="EMBL" id="SET37073.1"/>
    </source>
</evidence>
<comment type="catalytic activity">
    <reaction evidence="4">
        <text>L-serine + acetyl-CoA = O-acetyl-L-serine + CoA</text>
        <dbReference type="Rhea" id="RHEA:24560"/>
        <dbReference type="ChEBI" id="CHEBI:33384"/>
        <dbReference type="ChEBI" id="CHEBI:57287"/>
        <dbReference type="ChEBI" id="CHEBI:57288"/>
        <dbReference type="ChEBI" id="CHEBI:58340"/>
        <dbReference type="EC" id="2.3.1.30"/>
    </reaction>
</comment>
<dbReference type="CDD" id="cd03354">
    <property type="entry name" value="LbH_SAT"/>
    <property type="match status" value="1"/>
</dbReference>
<dbReference type="InterPro" id="IPR011004">
    <property type="entry name" value="Trimer_LpxA-like_sf"/>
</dbReference>
<evidence type="ECO:0000256" key="4">
    <source>
        <dbReference type="PIRNR" id="PIRNR000441"/>
    </source>
</evidence>
<dbReference type="GO" id="GO:0009001">
    <property type="term" value="F:serine O-acetyltransferase activity"/>
    <property type="evidence" value="ECO:0007669"/>
    <property type="project" value="UniProtKB-EC"/>
</dbReference>
<dbReference type="PANTHER" id="PTHR42811">
    <property type="entry name" value="SERINE ACETYLTRANSFERASE"/>
    <property type="match status" value="1"/>
</dbReference>
<evidence type="ECO:0000256" key="1">
    <source>
        <dbReference type="ARBA" id="ARBA00007274"/>
    </source>
</evidence>
<dbReference type="InterPro" id="IPR001451">
    <property type="entry name" value="Hexapep"/>
</dbReference>
<keyword evidence="6" id="KW-1185">Reference proteome</keyword>
<proteinExistence type="inferred from homology"/>
<dbReference type="STRING" id="349064.SAMN05660429_01632"/>
<dbReference type="PIRSF" id="PIRSF000441">
    <property type="entry name" value="CysE"/>
    <property type="match status" value="1"/>
</dbReference>
<accession>A0A1I0DXV6</accession>
<evidence type="ECO:0000256" key="2">
    <source>
        <dbReference type="ARBA" id="ARBA00022679"/>
    </source>
</evidence>
<dbReference type="SUPFAM" id="SSF51161">
    <property type="entry name" value="Trimeric LpxA-like enzymes"/>
    <property type="match status" value="1"/>
</dbReference>
<keyword evidence="2 4" id="KW-0808">Transferase</keyword>
<dbReference type="Pfam" id="PF00132">
    <property type="entry name" value="Hexapep"/>
    <property type="match status" value="1"/>
</dbReference>
<dbReference type="AlphaFoldDB" id="A0A1I0DXV6"/>
<organism evidence="5 6">
    <name type="scientific">Thalassotalea agarivorans</name>
    <name type="common">Thalassomonas agarivorans</name>
    <dbReference type="NCBI Taxonomy" id="349064"/>
    <lineage>
        <taxon>Bacteria</taxon>
        <taxon>Pseudomonadati</taxon>
        <taxon>Pseudomonadota</taxon>
        <taxon>Gammaproteobacteria</taxon>
        <taxon>Alteromonadales</taxon>
        <taxon>Colwelliaceae</taxon>
        <taxon>Thalassotalea</taxon>
    </lineage>
</organism>
<sequence>MIWTDLKRKQAIYMADGSNASMLRIFMSDGTSAMCLYRTMRFFKQIKLSPVAYLVAWLNKFLNGCVIGINAHFDEGFVIMHPNGVIINSKVQGGKNVTLESGVVIGDNRGRSPTLQDNVFVGSGAKIIGEVIIENNVDIGANAVVTKDAPARSVMLGIPAVAKLKDKQ</sequence>
<dbReference type="RefSeq" id="WP_245732106.1">
    <property type="nucleotide sequence ID" value="NZ_AP027363.1"/>
</dbReference>
<dbReference type="InterPro" id="IPR005881">
    <property type="entry name" value="Ser_O-AcTrfase"/>
</dbReference>
<dbReference type="Gene3D" id="2.160.10.10">
    <property type="entry name" value="Hexapeptide repeat proteins"/>
    <property type="match status" value="1"/>
</dbReference>
<reference evidence="5 6" key="1">
    <citation type="submission" date="2016-10" db="EMBL/GenBank/DDBJ databases">
        <authorList>
            <person name="de Groot N.N."/>
        </authorList>
    </citation>
    <scope>NUCLEOTIDE SEQUENCE [LARGE SCALE GENOMIC DNA]</scope>
    <source>
        <strain evidence="5 6">DSM 19706</strain>
    </source>
</reference>
<dbReference type="EMBL" id="FOHK01000007">
    <property type="protein sequence ID" value="SET37073.1"/>
    <property type="molecule type" value="Genomic_DNA"/>
</dbReference>
<gene>
    <name evidence="5" type="ORF">SAMN05660429_01632</name>
</gene>
<protein>
    <recommendedName>
        <fullName evidence="4">Serine acetyltransferase</fullName>
        <ecNumber evidence="4">2.3.1.30</ecNumber>
    </recommendedName>
</protein>
<evidence type="ECO:0000256" key="3">
    <source>
        <dbReference type="ARBA" id="ARBA00023315"/>
    </source>
</evidence>
<name>A0A1I0DXV6_THASX</name>
<dbReference type="EC" id="2.3.1.30" evidence="4"/>
<dbReference type="Proteomes" id="UP000199308">
    <property type="component" value="Unassembled WGS sequence"/>
</dbReference>
<dbReference type="GO" id="GO:0006535">
    <property type="term" value="P:cysteine biosynthetic process from serine"/>
    <property type="evidence" value="ECO:0007669"/>
    <property type="project" value="InterPro"/>
</dbReference>
<dbReference type="InterPro" id="IPR045304">
    <property type="entry name" value="LbH_SAT"/>
</dbReference>
<evidence type="ECO:0000313" key="6">
    <source>
        <dbReference type="Proteomes" id="UP000199308"/>
    </source>
</evidence>
<keyword evidence="3 4" id="KW-0012">Acyltransferase</keyword>